<evidence type="ECO:0000256" key="1">
    <source>
        <dbReference type="ARBA" id="ARBA00004141"/>
    </source>
</evidence>
<dbReference type="Proteomes" id="UP000036458">
    <property type="component" value="Chromosome"/>
</dbReference>
<dbReference type="PATRIC" id="fig|1379910.4.peg.1279"/>
<feature type="domain" description="O-antigen ligase-related" evidence="6">
    <location>
        <begin position="217"/>
        <end position="358"/>
    </location>
</feature>
<feature type="transmembrane region" description="Helical" evidence="5">
    <location>
        <begin position="374"/>
        <end position="393"/>
    </location>
</feature>
<dbReference type="OrthoDB" id="1631746at2"/>
<keyword evidence="4 5" id="KW-0472">Membrane</keyword>
<dbReference type="PANTHER" id="PTHR37422">
    <property type="entry name" value="TEICHURONIC ACID BIOSYNTHESIS PROTEIN TUAE"/>
    <property type="match status" value="1"/>
</dbReference>
<dbReference type="InterPro" id="IPR007016">
    <property type="entry name" value="O-antigen_ligase-rel_domated"/>
</dbReference>
<dbReference type="GO" id="GO:0016020">
    <property type="term" value="C:membrane"/>
    <property type="evidence" value="ECO:0007669"/>
    <property type="project" value="UniProtKB-SubCell"/>
</dbReference>
<sequence>MNFSQRLRNNTVSEAGIIPYLIYLHAFSLPLQFNLKAPVFIALLLVFLYQQFLGKGVPVKTIYKNPIFWFISAYYLFCLLSVLWSQDLNAGLRFALLQITLPLLPLIYYRQLTRRQVKVALHLFLLSCFLLCLYSLIVVGQSYLLKFPGHAQIFSEPSLWKVVDWTYISYFLPQNIGFHAPFFSLYVGVCLIIGSYYLYTFLWQANRKRMLLYLGLCFFFLAFQALLASRTALVATVLVISLAGVYTAMEARKYPIIAAVLLFTFGLGFVLYENVSYLRIKLSSKAGVSERALVWSIAGDLIQEHPFTGVGVGDRQNALMAAYKELQFKEGLDLELNAHNQFLDTGVALGFPGMVFFFSMLFGILVYAFRQNNYLLFCMVLTMGLCCITESIFQRRDGVLLFSFVISLLLFAPKKEEDFPSDSVSNLKG</sequence>
<reference evidence="7 8" key="1">
    <citation type="submission" date="2015-01" db="EMBL/GenBank/DDBJ databases">
        <title>Rufibacter sp./DG31D/ whole genome sequencing.</title>
        <authorList>
            <person name="Kim M.K."/>
            <person name="Srinivasan S."/>
            <person name="Lee J.-J."/>
        </authorList>
    </citation>
    <scope>NUCLEOTIDE SEQUENCE [LARGE SCALE GENOMIC DNA]</scope>
    <source>
        <strain evidence="7 8">DG31D</strain>
    </source>
</reference>
<feature type="transmembrane region" description="Helical" evidence="5">
    <location>
        <begin position="121"/>
        <end position="144"/>
    </location>
</feature>
<keyword evidence="8" id="KW-1185">Reference proteome</keyword>
<evidence type="ECO:0000256" key="3">
    <source>
        <dbReference type="ARBA" id="ARBA00022989"/>
    </source>
</evidence>
<organism evidence="7 8">
    <name type="scientific">Rufibacter radiotolerans</name>
    <dbReference type="NCBI Taxonomy" id="1379910"/>
    <lineage>
        <taxon>Bacteria</taxon>
        <taxon>Pseudomonadati</taxon>
        <taxon>Bacteroidota</taxon>
        <taxon>Cytophagia</taxon>
        <taxon>Cytophagales</taxon>
        <taxon>Hymenobacteraceae</taxon>
        <taxon>Rufibacter</taxon>
    </lineage>
</organism>
<gene>
    <name evidence="7" type="ORF">TH63_05870</name>
</gene>
<feature type="transmembrane region" description="Helical" evidence="5">
    <location>
        <begin position="176"/>
        <end position="199"/>
    </location>
</feature>
<feature type="transmembrane region" description="Helical" evidence="5">
    <location>
        <begin position="66"/>
        <end position="84"/>
    </location>
</feature>
<name>A0A0H4VN22_9BACT</name>
<dbReference type="STRING" id="1379910.TH63_05870"/>
<dbReference type="EMBL" id="CP010777">
    <property type="protein sequence ID" value="AKQ45267.1"/>
    <property type="molecule type" value="Genomic_DNA"/>
</dbReference>
<comment type="subcellular location">
    <subcellularLocation>
        <location evidence="1">Membrane</location>
        <topology evidence="1">Multi-pass membrane protein</topology>
    </subcellularLocation>
</comment>
<feature type="transmembrane region" description="Helical" evidence="5">
    <location>
        <begin position="347"/>
        <end position="368"/>
    </location>
</feature>
<evidence type="ECO:0000313" key="7">
    <source>
        <dbReference type="EMBL" id="AKQ45267.1"/>
    </source>
</evidence>
<evidence type="ECO:0000259" key="6">
    <source>
        <dbReference type="Pfam" id="PF04932"/>
    </source>
</evidence>
<dbReference type="AlphaFoldDB" id="A0A0H4VN22"/>
<dbReference type="KEGG" id="ruf:TH63_05870"/>
<feature type="transmembrane region" description="Helical" evidence="5">
    <location>
        <begin position="90"/>
        <end position="109"/>
    </location>
</feature>
<feature type="transmembrane region" description="Helical" evidence="5">
    <location>
        <begin position="254"/>
        <end position="272"/>
    </location>
</feature>
<feature type="transmembrane region" description="Helical" evidence="5">
    <location>
        <begin position="211"/>
        <end position="242"/>
    </location>
</feature>
<dbReference type="Pfam" id="PF04932">
    <property type="entry name" value="Wzy_C"/>
    <property type="match status" value="1"/>
</dbReference>
<protein>
    <recommendedName>
        <fullName evidence="6">O-antigen ligase-related domain-containing protein</fullName>
    </recommendedName>
</protein>
<dbReference type="PANTHER" id="PTHR37422:SF13">
    <property type="entry name" value="LIPOPOLYSACCHARIDE BIOSYNTHESIS PROTEIN PA4999-RELATED"/>
    <property type="match status" value="1"/>
</dbReference>
<dbReference type="RefSeq" id="WP_048920131.1">
    <property type="nucleotide sequence ID" value="NZ_CP010777.1"/>
</dbReference>
<feature type="transmembrane region" description="Helical" evidence="5">
    <location>
        <begin position="37"/>
        <end position="54"/>
    </location>
</feature>
<evidence type="ECO:0000313" key="8">
    <source>
        <dbReference type="Proteomes" id="UP000036458"/>
    </source>
</evidence>
<evidence type="ECO:0000256" key="5">
    <source>
        <dbReference type="SAM" id="Phobius"/>
    </source>
</evidence>
<proteinExistence type="predicted"/>
<dbReference type="InterPro" id="IPR051533">
    <property type="entry name" value="WaaL-like"/>
</dbReference>
<feature type="transmembrane region" description="Helical" evidence="5">
    <location>
        <begin position="12"/>
        <end position="31"/>
    </location>
</feature>
<keyword evidence="2 5" id="KW-0812">Transmembrane</keyword>
<evidence type="ECO:0000256" key="4">
    <source>
        <dbReference type="ARBA" id="ARBA00023136"/>
    </source>
</evidence>
<evidence type="ECO:0000256" key="2">
    <source>
        <dbReference type="ARBA" id="ARBA00022692"/>
    </source>
</evidence>
<accession>A0A0H4VN22</accession>
<keyword evidence="3 5" id="KW-1133">Transmembrane helix</keyword>